<feature type="signal peptide" evidence="1">
    <location>
        <begin position="1"/>
        <end position="18"/>
    </location>
</feature>
<protein>
    <recommendedName>
        <fullName evidence="4">Secreted protein</fullName>
    </recommendedName>
</protein>
<keyword evidence="1" id="KW-0732">Signal</keyword>
<accession>A0AAJ0B7T6</accession>
<keyword evidence="3" id="KW-1185">Reference proteome</keyword>
<reference evidence="2" key="1">
    <citation type="submission" date="2023-06" db="EMBL/GenBank/DDBJ databases">
        <title>Genome-scale phylogeny and comparative genomics of the fungal order Sordariales.</title>
        <authorList>
            <consortium name="Lawrence Berkeley National Laboratory"/>
            <person name="Hensen N."/>
            <person name="Bonometti L."/>
            <person name="Westerberg I."/>
            <person name="Brannstrom I.O."/>
            <person name="Guillou S."/>
            <person name="Cros-Aarteil S."/>
            <person name="Calhoun S."/>
            <person name="Haridas S."/>
            <person name="Kuo A."/>
            <person name="Mondo S."/>
            <person name="Pangilinan J."/>
            <person name="Riley R."/>
            <person name="Labutti K."/>
            <person name="Andreopoulos B."/>
            <person name="Lipzen A."/>
            <person name="Chen C."/>
            <person name="Yanf M."/>
            <person name="Daum C."/>
            <person name="Ng V."/>
            <person name="Clum A."/>
            <person name="Steindorff A."/>
            <person name="Ohm R."/>
            <person name="Martin F."/>
            <person name="Silar P."/>
            <person name="Natvig D."/>
            <person name="Lalanne C."/>
            <person name="Gautier V."/>
            <person name="Ament-Velasquez S.L."/>
            <person name="Kruys A."/>
            <person name="Hutchinson M.I."/>
            <person name="Powell A.J."/>
            <person name="Barry K."/>
            <person name="Miller A.N."/>
            <person name="Grigoriev I.V."/>
            <person name="Debuchy R."/>
            <person name="Gladieux P."/>
            <person name="Thoren M.H."/>
            <person name="Johannesson H."/>
        </authorList>
    </citation>
    <scope>NUCLEOTIDE SEQUENCE</scope>
    <source>
        <strain evidence="2">PSN4</strain>
    </source>
</reference>
<feature type="chain" id="PRO_5042490112" description="Secreted protein" evidence="1">
    <location>
        <begin position="19"/>
        <end position="111"/>
    </location>
</feature>
<organism evidence="2 3">
    <name type="scientific">Echria macrotheca</name>
    <dbReference type="NCBI Taxonomy" id="438768"/>
    <lineage>
        <taxon>Eukaryota</taxon>
        <taxon>Fungi</taxon>
        <taxon>Dikarya</taxon>
        <taxon>Ascomycota</taxon>
        <taxon>Pezizomycotina</taxon>
        <taxon>Sordariomycetes</taxon>
        <taxon>Sordariomycetidae</taxon>
        <taxon>Sordariales</taxon>
        <taxon>Schizotheciaceae</taxon>
        <taxon>Echria</taxon>
    </lineage>
</organism>
<evidence type="ECO:0000256" key="1">
    <source>
        <dbReference type="SAM" id="SignalP"/>
    </source>
</evidence>
<comment type="caution">
    <text evidence="2">The sequence shown here is derived from an EMBL/GenBank/DDBJ whole genome shotgun (WGS) entry which is preliminary data.</text>
</comment>
<evidence type="ECO:0000313" key="3">
    <source>
        <dbReference type="Proteomes" id="UP001239445"/>
    </source>
</evidence>
<name>A0AAJ0B7T6_9PEZI</name>
<gene>
    <name evidence="2" type="ORF">QBC47DRAFT_54415</name>
</gene>
<dbReference type="Proteomes" id="UP001239445">
    <property type="component" value="Unassembled WGS sequence"/>
</dbReference>
<evidence type="ECO:0000313" key="2">
    <source>
        <dbReference type="EMBL" id="KAK1753256.1"/>
    </source>
</evidence>
<proteinExistence type="predicted"/>
<dbReference type="EMBL" id="MU839838">
    <property type="protein sequence ID" value="KAK1753256.1"/>
    <property type="molecule type" value="Genomic_DNA"/>
</dbReference>
<dbReference type="AlphaFoldDB" id="A0AAJ0B7T6"/>
<sequence length="111" mass="12042">MCWIYFLCISTNLRATSSGVSPDLVATSRLAPCLTSDMVASQLQRATASWSAVQPSASWMQGSAPASRRIMTSTLVPEKQARNNAVWPFLLAYLGKRLDGLGVVSCRKVFS</sequence>
<evidence type="ECO:0008006" key="4">
    <source>
        <dbReference type="Google" id="ProtNLM"/>
    </source>
</evidence>